<feature type="compositionally biased region" description="Polar residues" evidence="1">
    <location>
        <begin position="102"/>
        <end position="129"/>
    </location>
</feature>
<organism evidence="2 3">
    <name type="scientific">Rhynchophorus ferrugineus</name>
    <name type="common">Red palm weevil</name>
    <name type="synonym">Curculio ferrugineus</name>
    <dbReference type="NCBI Taxonomy" id="354439"/>
    <lineage>
        <taxon>Eukaryota</taxon>
        <taxon>Metazoa</taxon>
        <taxon>Ecdysozoa</taxon>
        <taxon>Arthropoda</taxon>
        <taxon>Hexapoda</taxon>
        <taxon>Insecta</taxon>
        <taxon>Pterygota</taxon>
        <taxon>Neoptera</taxon>
        <taxon>Endopterygota</taxon>
        <taxon>Coleoptera</taxon>
        <taxon>Polyphaga</taxon>
        <taxon>Cucujiformia</taxon>
        <taxon>Curculionidae</taxon>
        <taxon>Dryophthorinae</taxon>
        <taxon>Rhynchophorus</taxon>
    </lineage>
</organism>
<evidence type="ECO:0000256" key="1">
    <source>
        <dbReference type="SAM" id="MobiDB-lite"/>
    </source>
</evidence>
<dbReference type="AlphaFoldDB" id="A0A834M8F3"/>
<proteinExistence type="predicted"/>
<reference evidence="2" key="1">
    <citation type="submission" date="2020-08" db="EMBL/GenBank/DDBJ databases">
        <title>Genome sequencing and assembly of the red palm weevil Rhynchophorus ferrugineus.</title>
        <authorList>
            <person name="Dias G.B."/>
            <person name="Bergman C.M."/>
            <person name="Manee M."/>
        </authorList>
    </citation>
    <scope>NUCLEOTIDE SEQUENCE</scope>
    <source>
        <strain evidence="2">AA-2017</strain>
        <tissue evidence="2">Whole larva</tissue>
    </source>
</reference>
<evidence type="ECO:0000313" key="2">
    <source>
        <dbReference type="EMBL" id="KAF7270360.1"/>
    </source>
</evidence>
<feature type="region of interest" description="Disordered" evidence="1">
    <location>
        <begin position="98"/>
        <end position="129"/>
    </location>
</feature>
<comment type="caution">
    <text evidence="2">The sequence shown here is derived from an EMBL/GenBank/DDBJ whole genome shotgun (WGS) entry which is preliminary data.</text>
</comment>
<feature type="region of interest" description="Disordered" evidence="1">
    <location>
        <begin position="1"/>
        <end position="25"/>
    </location>
</feature>
<evidence type="ECO:0000313" key="3">
    <source>
        <dbReference type="Proteomes" id="UP000625711"/>
    </source>
</evidence>
<dbReference type="Proteomes" id="UP000625711">
    <property type="component" value="Unassembled WGS sequence"/>
</dbReference>
<dbReference type="EMBL" id="JAACXV010014111">
    <property type="protein sequence ID" value="KAF7270360.1"/>
    <property type="molecule type" value="Genomic_DNA"/>
</dbReference>
<name>A0A834M8F3_RHYFE</name>
<keyword evidence="3" id="KW-1185">Reference proteome</keyword>
<gene>
    <name evidence="2" type="ORF">GWI33_016686</name>
</gene>
<sequence length="129" mass="14300">MWGNRGFGKCRESRSASPPRNKLATGSGEKIANIVCLESTSPTLRFLEFDLPMGVNQILRYSVEVETFRSTDSIENAEKTAESAELHKTNCFLTIKNENRQTRPITTSVTPKSDETSSTNQKTGAQRGN</sequence>
<accession>A0A834M8F3</accession>
<protein>
    <submittedName>
        <fullName evidence="2">Uncharacterized protein</fullName>
    </submittedName>
</protein>